<gene>
    <name evidence="2" type="ORF">AMYX_26800</name>
</gene>
<reference evidence="3" key="1">
    <citation type="journal article" date="2020" name="Appl. Environ. Microbiol.">
        <title>Diazotrophic Anaeromyxobacter Isolates from Soils.</title>
        <authorList>
            <person name="Masuda Y."/>
            <person name="Yamanaka H."/>
            <person name="Xu Z.X."/>
            <person name="Shiratori Y."/>
            <person name="Aono T."/>
            <person name="Amachi S."/>
            <person name="Senoo K."/>
            <person name="Itoh H."/>
        </authorList>
    </citation>
    <scope>NUCLEOTIDE SEQUENCE [LARGE SCALE GENOMIC DNA]</scope>
    <source>
        <strain evidence="3">R267</strain>
    </source>
</reference>
<keyword evidence="3" id="KW-1185">Reference proteome</keyword>
<comment type="caution">
    <text evidence="2">The sequence shown here is derived from an EMBL/GenBank/DDBJ whole genome shotgun (WGS) entry which is preliminary data.</text>
</comment>
<feature type="domain" description="YHS" evidence="1">
    <location>
        <begin position="10"/>
        <end position="49"/>
    </location>
</feature>
<evidence type="ECO:0000313" key="2">
    <source>
        <dbReference type="EMBL" id="GEJ57939.1"/>
    </source>
</evidence>
<name>A0A7I9VP89_9BACT</name>
<dbReference type="SUPFAM" id="SSF47240">
    <property type="entry name" value="Ferritin-like"/>
    <property type="match status" value="1"/>
</dbReference>
<dbReference type="Gene3D" id="1.10.620.20">
    <property type="entry name" value="Ribonucleotide Reductase, subunit A"/>
    <property type="match status" value="1"/>
</dbReference>
<dbReference type="InterPro" id="IPR012348">
    <property type="entry name" value="RNR-like"/>
</dbReference>
<dbReference type="EMBL" id="BJTG01000006">
    <property type="protein sequence ID" value="GEJ57939.1"/>
    <property type="molecule type" value="Genomic_DNA"/>
</dbReference>
<protein>
    <recommendedName>
        <fullName evidence="1">YHS domain-containing protein</fullName>
    </recommendedName>
</protein>
<dbReference type="InterPro" id="IPR009078">
    <property type="entry name" value="Ferritin-like_SF"/>
</dbReference>
<dbReference type="Proteomes" id="UP000503640">
    <property type="component" value="Unassembled WGS sequence"/>
</dbReference>
<dbReference type="RefSeq" id="WP_176066009.1">
    <property type="nucleotide sequence ID" value="NZ_BJTG01000006.1"/>
</dbReference>
<dbReference type="InterPro" id="IPR007029">
    <property type="entry name" value="YHS_dom"/>
</dbReference>
<dbReference type="Pfam" id="PF04945">
    <property type="entry name" value="YHS"/>
    <property type="match status" value="1"/>
</dbReference>
<evidence type="ECO:0000313" key="3">
    <source>
        <dbReference type="Proteomes" id="UP000503640"/>
    </source>
</evidence>
<sequence length="72" mass="8509">MQTKEDPAFDPICGKRVDPIGAQAVEYKRRRYFFCSGHCKERFERQAERHRVHDLARMGALFARQKVRWGVA</sequence>
<evidence type="ECO:0000259" key="1">
    <source>
        <dbReference type="Pfam" id="PF04945"/>
    </source>
</evidence>
<organism evidence="2 3">
    <name type="scientific">Anaeromyxobacter diazotrophicus</name>
    <dbReference type="NCBI Taxonomy" id="2590199"/>
    <lineage>
        <taxon>Bacteria</taxon>
        <taxon>Pseudomonadati</taxon>
        <taxon>Myxococcota</taxon>
        <taxon>Myxococcia</taxon>
        <taxon>Myxococcales</taxon>
        <taxon>Cystobacterineae</taxon>
        <taxon>Anaeromyxobacteraceae</taxon>
        <taxon>Anaeromyxobacter</taxon>
    </lineage>
</organism>
<accession>A0A7I9VP89</accession>
<dbReference type="GO" id="GO:0016491">
    <property type="term" value="F:oxidoreductase activity"/>
    <property type="evidence" value="ECO:0007669"/>
    <property type="project" value="InterPro"/>
</dbReference>
<proteinExistence type="predicted"/>
<dbReference type="AlphaFoldDB" id="A0A7I9VP89"/>